<reference evidence="5" key="1">
    <citation type="journal article" date="2019" name="Sci. Rep.">
        <title>Draft genome of Tanacetum cinerariifolium, the natural source of mosquito coil.</title>
        <authorList>
            <person name="Yamashiro T."/>
            <person name="Shiraishi A."/>
            <person name="Satake H."/>
            <person name="Nakayama K."/>
        </authorList>
    </citation>
    <scope>NUCLEOTIDE SEQUENCE</scope>
</reference>
<keyword evidence="2" id="KW-0472">Membrane</keyword>
<evidence type="ECO:0000256" key="2">
    <source>
        <dbReference type="SAM" id="Phobius"/>
    </source>
</evidence>
<dbReference type="GO" id="GO:0003824">
    <property type="term" value="F:catalytic activity"/>
    <property type="evidence" value="ECO:0007669"/>
    <property type="project" value="UniProtKB-KW"/>
</dbReference>
<evidence type="ECO:0000313" key="5">
    <source>
        <dbReference type="EMBL" id="GEU81525.1"/>
    </source>
</evidence>
<keyword evidence="1" id="KW-0511">Multifunctional enzyme</keyword>
<dbReference type="InterPro" id="IPR043502">
    <property type="entry name" value="DNA/RNA_pol_sf"/>
</dbReference>
<sequence>MRPRCLFVRSGSSYMYDRYAFVLLGTATPMGNIIVITHGFRRCSLRVGDNIRSAYLFPLEMSGFDIILGLPPEREVEFTIELIPRAQPISKAPVLSKICGRVSLLALPLTKLMRKGEKFFWNEEREKSFKELKRRLVSSPVLTPPSGTDGYQIYSDASKKGLSCVLMQHGKVIAYASRQLKPYEVVIQNLKEGKQAEFWVDDHGVIWYGNRLCVLDDSCLREAVLTEAHSSPFYIHPGSTKMYRDLKRNCWWNGMKHDVARLVAKCLTCQQVKIEHQRTNGLLQPLDIMTEKWEKIYMNYVMGLPRTFEKNDAIWVVVDRLTKSAYFLPIQ</sequence>
<dbReference type="PANTHER" id="PTHR37984">
    <property type="entry name" value="PROTEIN CBG26694"/>
    <property type="match status" value="1"/>
</dbReference>
<feature type="domain" description="Integrase zinc-binding" evidence="4">
    <location>
        <begin position="218"/>
        <end position="273"/>
    </location>
</feature>
<dbReference type="EMBL" id="BKCJ010008300">
    <property type="protein sequence ID" value="GEU81525.1"/>
    <property type="molecule type" value="Genomic_DNA"/>
</dbReference>
<dbReference type="Pfam" id="PF17919">
    <property type="entry name" value="RT_RNaseH_2"/>
    <property type="match status" value="1"/>
</dbReference>
<protein>
    <submittedName>
        <fullName evidence="5">Transposon Ty3-G Gag-Pol polyprotein</fullName>
    </submittedName>
</protein>
<dbReference type="InterPro" id="IPR043128">
    <property type="entry name" value="Rev_trsase/Diguanyl_cyclase"/>
</dbReference>
<dbReference type="InterPro" id="IPR041588">
    <property type="entry name" value="Integrase_H2C2"/>
</dbReference>
<dbReference type="Pfam" id="PF17921">
    <property type="entry name" value="Integrase_H2C2"/>
    <property type="match status" value="1"/>
</dbReference>
<accession>A0A6L2NA70</accession>
<evidence type="ECO:0000259" key="4">
    <source>
        <dbReference type="Pfam" id="PF17921"/>
    </source>
</evidence>
<dbReference type="InterPro" id="IPR050951">
    <property type="entry name" value="Retrovirus_Pol_polyprotein"/>
</dbReference>
<dbReference type="Gene3D" id="3.30.70.270">
    <property type="match status" value="1"/>
</dbReference>
<dbReference type="AlphaFoldDB" id="A0A6L2NA70"/>
<feature type="transmembrane region" description="Helical" evidence="2">
    <location>
        <begin position="21"/>
        <end position="40"/>
    </location>
</feature>
<evidence type="ECO:0000256" key="1">
    <source>
        <dbReference type="ARBA" id="ARBA00023268"/>
    </source>
</evidence>
<dbReference type="Gene3D" id="1.10.340.70">
    <property type="match status" value="1"/>
</dbReference>
<dbReference type="PANTHER" id="PTHR37984:SF5">
    <property type="entry name" value="PROTEIN NYNRIN-LIKE"/>
    <property type="match status" value="1"/>
</dbReference>
<evidence type="ECO:0000259" key="3">
    <source>
        <dbReference type="Pfam" id="PF17919"/>
    </source>
</evidence>
<name>A0A6L2NA70_TANCI</name>
<dbReference type="InterPro" id="IPR041577">
    <property type="entry name" value="RT_RNaseH_2"/>
</dbReference>
<keyword evidence="2" id="KW-1133">Transmembrane helix</keyword>
<gene>
    <name evidence="5" type="ORF">Tci_053503</name>
</gene>
<comment type="caution">
    <text evidence="5">The sequence shown here is derived from an EMBL/GenBank/DDBJ whole genome shotgun (WGS) entry which is preliminary data.</text>
</comment>
<feature type="domain" description="Reverse transcriptase/retrotransposon-derived protein RNase H-like" evidence="3">
    <location>
        <begin position="121"/>
        <end position="186"/>
    </location>
</feature>
<keyword evidence="2" id="KW-0812">Transmembrane</keyword>
<proteinExistence type="predicted"/>
<dbReference type="SUPFAM" id="SSF56672">
    <property type="entry name" value="DNA/RNA polymerases"/>
    <property type="match status" value="1"/>
</dbReference>
<organism evidence="5">
    <name type="scientific">Tanacetum cinerariifolium</name>
    <name type="common">Dalmatian daisy</name>
    <name type="synonym">Chrysanthemum cinerariifolium</name>
    <dbReference type="NCBI Taxonomy" id="118510"/>
    <lineage>
        <taxon>Eukaryota</taxon>
        <taxon>Viridiplantae</taxon>
        <taxon>Streptophyta</taxon>
        <taxon>Embryophyta</taxon>
        <taxon>Tracheophyta</taxon>
        <taxon>Spermatophyta</taxon>
        <taxon>Magnoliopsida</taxon>
        <taxon>eudicotyledons</taxon>
        <taxon>Gunneridae</taxon>
        <taxon>Pentapetalae</taxon>
        <taxon>asterids</taxon>
        <taxon>campanulids</taxon>
        <taxon>Asterales</taxon>
        <taxon>Asteraceae</taxon>
        <taxon>Asteroideae</taxon>
        <taxon>Anthemideae</taxon>
        <taxon>Anthemidinae</taxon>
        <taxon>Tanacetum</taxon>
    </lineage>
</organism>